<organism evidence="1">
    <name type="scientific">marine metagenome</name>
    <dbReference type="NCBI Taxonomy" id="408172"/>
    <lineage>
        <taxon>unclassified sequences</taxon>
        <taxon>metagenomes</taxon>
        <taxon>ecological metagenomes</taxon>
    </lineage>
</organism>
<feature type="non-terminal residue" evidence="1">
    <location>
        <position position="28"/>
    </location>
</feature>
<dbReference type="EMBL" id="UINC01057596">
    <property type="protein sequence ID" value="SVB78922.1"/>
    <property type="molecule type" value="Genomic_DNA"/>
</dbReference>
<sequence>MDNKTVVVLEGGWAAHLWPTICAVVWAG</sequence>
<reference evidence="1" key="1">
    <citation type="submission" date="2018-05" db="EMBL/GenBank/DDBJ databases">
        <authorList>
            <person name="Lanie J.A."/>
            <person name="Ng W.-L."/>
            <person name="Kazmierczak K.M."/>
            <person name="Andrzejewski T.M."/>
            <person name="Davidsen T.M."/>
            <person name="Wayne K.J."/>
            <person name="Tettelin H."/>
            <person name="Glass J.I."/>
            <person name="Rusch D."/>
            <person name="Podicherti R."/>
            <person name="Tsui H.-C.T."/>
            <person name="Winkler M.E."/>
        </authorList>
    </citation>
    <scope>NUCLEOTIDE SEQUENCE</scope>
</reference>
<proteinExistence type="predicted"/>
<gene>
    <name evidence="1" type="ORF">METZ01_LOCUS231776</name>
</gene>
<name>A0A382GVL0_9ZZZZ</name>
<dbReference type="AlphaFoldDB" id="A0A382GVL0"/>
<accession>A0A382GVL0</accession>
<protein>
    <submittedName>
        <fullName evidence="1">Uncharacterized protein</fullName>
    </submittedName>
</protein>
<evidence type="ECO:0000313" key="1">
    <source>
        <dbReference type="EMBL" id="SVB78922.1"/>
    </source>
</evidence>